<dbReference type="Gene3D" id="1.10.1130.10">
    <property type="entry name" value="Flavocytochrome C3, Chain A"/>
    <property type="match status" value="1"/>
</dbReference>
<dbReference type="SMART" id="SM00028">
    <property type="entry name" value="TPR"/>
    <property type="match status" value="2"/>
</dbReference>
<dbReference type="PANTHER" id="PTHR35038:SF8">
    <property type="entry name" value="C-TYPE POLYHEME CYTOCHROME OMCC"/>
    <property type="match status" value="1"/>
</dbReference>
<evidence type="ECO:0000256" key="1">
    <source>
        <dbReference type="ARBA" id="ARBA00022729"/>
    </source>
</evidence>
<proteinExistence type="predicted"/>
<dbReference type="PROSITE" id="PS50005">
    <property type="entry name" value="TPR"/>
    <property type="match status" value="1"/>
</dbReference>
<feature type="domain" description="Cytochrome c-552/4" evidence="2">
    <location>
        <begin position="181"/>
        <end position="218"/>
    </location>
</feature>
<accession>E6Q0G6</accession>
<dbReference type="CDD" id="cd08168">
    <property type="entry name" value="Cytochrom_C3"/>
    <property type="match status" value="1"/>
</dbReference>
<dbReference type="InterPro" id="IPR011990">
    <property type="entry name" value="TPR-like_helical_dom_sf"/>
</dbReference>
<protein>
    <recommendedName>
        <fullName evidence="2">Cytochrome c-552/4 domain-containing protein</fullName>
    </recommendedName>
</protein>
<dbReference type="SUPFAM" id="SSF48452">
    <property type="entry name" value="TPR-like"/>
    <property type="match status" value="1"/>
</dbReference>
<evidence type="ECO:0000313" key="3">
    <source>
        <dbReference type="EMBL" id="CBI00675.1"/>
    </source>
</evidence>
<organism evidence="3">
    <name type="scientific">mine drainage metagenome</name>
    <dbReference type="NCBI Taxonomy" id="410659"/>
    <lineage>
        <taxon>unclassified sequences</taxon>
        <taxon>metagenomes</taxon>
        <taxon>ecological metagenomes</taxon>
    </lineage>
</organism>
<dbReference type="InterPro" id="IPR019734">
    <property type="entry name" value="TPR_rpt"/>
</dbReference>
<keyword evidence="1" id="KW-0732">Signal</keyword>
<dbReference type="InterPro" id="IPR051829">
    <property type="entry name" value="Multiheme_Cytochr_ET"/>
</dbReference>
<sequence>MSSALLLALFVTALLPAVGHAREHGNTHAQTQPDAQASAQYLGSAACSRCHLAIANHFAMASMGHSLTEVTPEFLKTVPLPTTYTDPNTKHSYSVFTQDGKLYQSEFQTASNGSNAGKDIFRSTHEIRWIIGTGENGLGGLLTRGGYLFQGPLSYYTRAAQWNLSPGYEHGDYGFNRIILPGCISCHSGRPQPIAGFAGKYAEQPFTHASIGCENCHGPGSTHVDAMRQGEEVAGADSTIVNPARLSPQLSDEICLNCHEIGDARVLQPGKTYQDIRPGQPLDKVVAIFNTAPSPDNPPQDDHLEHYYSMTLSKCYRASKLKPAAQQMRCITCHDPHVEPTRAEAPAWFNAKCLTCHTTASCTAPTQARKQTTPADNCIGCHMPRRDIVTISHSSITNHRILARPDEPFPDAAFHQTTPLMPDLIHLDPPGSAPDQPSALTRMLAYRAMVNKNSGIASYNAGWLKALAELETIQPENALVQANLGHRELLQHNYAAAIDHLQHALQLDPQQPEALVDLSEAQYQSGLIEPSIQSAARAVALDPYVAPLQKTLISRLIDGKRYPEAEAALKKYLEEFPEDDFMRRMLQIVEQP</sequence>
<evidence type="ECO:0000259" key="2">
    <source>
        <dbReference type="Pfam" id="PF13435"/>
    </source>
</evidence>
<dbReference type="Pfam" id="PF14559">
    <property type="entry name" value="TPR_19"/>
    <property type="match status" value="1"/>
</dbReference>
<dbReference type="InterPro" id="IPR036280">
    <property type="entry name" value="Multihaem_cyt_sf"/>
</dbReference>
<dbReference type="EMBL" id="CABN01000161">
    <property type="protein sequence ID" value="CBI00675.1"/>
    <property type="molecule type" value="Genomic_DNA"/>
</dbReference>
<name>E6Q0G6_9ZZZZ</name>
<dbReference type="InterPro" id="IPR023155">
    <property type="entry name" value="Cyt_c-552/4"/>
</dbReference>
<dbReference type="Pfam" id="PF13435">
    <property type="entry name" value="Cytochrome_C554"/>
    <property type="match status" value="1"/>
</dbReference>
<dbReference type="Gene3D" id="1.25.40.10">
    <property type="entry name" value="Tetratricopeptide repeat domain"/>
    <property type="match status" value="1"/>
</dbReference>
<dbReference type="SUPFAM" id="SSF48695">
    <property type="entry name" value="Multiheme cytochromes"/>
    <property type="match status" value="1"/>
</dbReference>
<dbReference type="PANTHER" id="PTHR35038">
    <property type="entry name" value="DISSIMILATORY SULFITE REDUCTASE SIRA"/>
    <property type="match status" value="1"/>
</dbReference>
<gene>
    <name evidence="3" type="ORF">CARN3_0228</name>
</gene>
<dbReference type="AlphaFoldDB" id="E6Q0G6"/>
<comment type="caution">
    <text evidence="3">The sequence shown here is derived from an EMBL/GenBank/DDBJ whole genome shotgun (WGS) entry which is preliminary data.</text>
</comment>
<reference evidence="3" key="1">
    <citation type="submission" date="2009-10" db="EMBL/GenBank/DDBJ databases">
        <title>Diversity of trophic interactions inside an arsenic-rich microbial ecosystem.</title>
        <authorList>
            <person name="Bertin P.N."/>
            <person name="Heinrich-Salmeron A."/>
            <person name="Pelletier E."/>
            <person name="Goulhen-Chollet F."/>
            <person name="Arsene-Ploetze F."/>
            <person name="Gallien S."/>
            <person name="Calteau A."/>
            <person name="Vallenet D."/>
            <person name="Casiot C."/>
            <person name="Chane-Woon-Ming B."/>
            <person name="Giloteaux L."/>
            <person name="Barakat M."/>
            <person name="Bonnefoy V."/>
            <person name="Bruneel O."/>
            <person name="Chandler M."/>
            <person name="Cleiss J."/>
            <person name="Duran R."/>
            <person name="Elbaz-Poulichet F."/>
            <person name="Fonknechten N."/>
            <person name="Lauga B."/>
            <person name="Mornico D."/>
            <person name="Ortet P."/>
            <person name="Schaeffer C."/>
            <person name="Siguier P."/>
            <person name="Alexander Thil Smith A."/>
            <person name="Van Dorsselaer A."/>
            <person name="Weissenbach J."/>
            <person name="Medigue C."/>
            <person name="Le Paslier D."/>
        </authorList>
    </citation>
    <scope>NUCLEOTIDE SEQUENCE</scope>
</reference>